<keyword evidence="2" id="KW-1185">Reference proteome</keyword>
<reference evidence="1 2" key="1">
    <citation type="submission" date="2022-11" db="EMBL/GenBank/DDBJ databases">
        <title>Brucella sp. YY2X, whole genome shotgun sequencing project.</title>
        <authorList>
            <person name="Yang Y."/>
        </authorList>
    </citation>
    <scope>NUCLEOTIDE SEQUENCE [LARGE SCALE GENOMIC DNA]</scope>
    <source>
        <strain evidence="1 2">YY2X</strain>
    </source>
</reference>
<dbReference type="Proteomes" id="UP001301216">
    <property type="component" value="Unassembled WGS sequence"/>
</dbReference>
<organism evidence="1 2">
    <name type="scientific">Ochrobactrum chromiisoli</name>
    <dbReference type="NCBI Taxonomy" id="2993941"/>
    <lineage>
        <taxon>Bacteria</taxon>
        <taxon>Pseudomonadati</taxon>
        <taxon>Pseudomonadota</taxon>
        <taxon>Alphaproteobacteria</taxon>
        <taxon>Hyphomicrobiales</taxon>
        <taxon>Brucellaceae</taxon>
        <taxon>Brucella/Ochrobactrum group</taxon>
        <taxon>Ochrobactrum</taxon>
    </lineage>
</organism>
<dbReference type="RefSeq" id="WP_265984228.1">
    <property type="nucleotide sequence ID" value="NZ_JAPHAV010000002.1"/>
</dbReference>
<gene>
    <name evidence="1" type="ORF">OPR82_08270</name>
</gene>
<accession>A0ABT3QMC5</accession>
<protein>
    <submittedName>
        <fullName evidence="1">Uncharacterized protein</fullName>
    </submittedName>
</protein>
<sequence length="56" mass="6370">MAWCSPPINIVIEALISWESNSILCGVQYTSFASQWFDAEIFTSWRDIGISEEKAQ</sequence>
<evidence type="ECO:0000313" key="1">
    <source>
        <dbReference type="EMBL" id="MCX2696769.1"/>
    </source>
</evidence>
<proteinExistence type="predicted"/>
<evidence type="ECO:0000313" key="2">
    <source>
        <dbReference type="Proteomes" id="UP001301216"/>
    </source>
</evidence>
<comment type="caution">
    <text evidence="1">The sequence shown here is derived from an EMBL/GenBank/DDBJ whole genome shotgun (WGS) entry which is preliminary data.</text>
</comment>
<name>A0ABT3QMC5_9HYPH</name>
<dbReference type="EMBL" id="JAPHAV010000002">
    <property type="protein sequence ID" value="MCX2696769.1"/>
    <property type="molecule type" value="Genomic_DNA"/>
</dbReference>